<dbReference type="InterPro" id="IPR001920">
    <property type="entry name" value="Asp/Glu_race"/>
</dbReference>
<reference evidence="3 4" key="1">
    <citation type="submission" date="2024-03" db="EMBL/GenBank/DDBJ databases">
        <title>Community enrichment and isolation of bacterial strains for fucoidan degradation.</title>
        <authorList>
            <person name="Sichert A."/>
        </authorList>
    </citation>
    <scope>NUCLEOTIDE SEQUENCE [LARGE SCALE GENOMIC DNA]</scope>
    <source>
        <strain evidence="3 4">AS12</strain>
    </source>
</reference>
<comment type="caution">
    <text evidence="3">The sequence shown here is derived from an EMBL/GenBank/DDBJ whole genome shotgun (WGS) entry which is preliminary data.</text>
</comment>
<dbReference type="Gene3D" id="3.40.50.1860">
    <property type="match status" value="2"/>
</dbReference>
<dbReference type="PANTHER" id="PTHR21198">
    <property type="entry name" value="GLUTAMATE RACEMASE"/>
    <property type="match status" value="1"/>
</dbReference>
<dbReference type="PROSITE" id="PS00923">
    <property type="entry name" value="ASP_GLU_RACEMASE_1"/>
    <property type="match status" value="1"/>
</dbReference>
<keyword evidence="4" id="KW-1185">Reference proteome</keyword>
<comment type="similarity">
    <text evidence="1">Belongs to the aspartate/glutamate racemases family.</text>
</comment>
<dbReference type="NCBIfam" id="TIGR00035">
    <property type="entry name" value="asp_race"/>
    <property type="match status" value="1"/>
</dbReference>
<evidence type="ECO:0000256" key="2">
    <source>
        <dbReference type="ARBA" id="ARBA00023235"/>
    </source>
</evidence>
<evidence type="ECO:0000313" key="3">
    <source>
        <dbReference type="EMBL" id="MEM5497889.1"/>
    </source>
</evidence>
<proteinExistence type="inferred from homology"/>
<dbReference type="EMBL" id="JBBMQS010000005">
    <property type="protein sequence ID" value="MEM5497889.1"/>
    <property type="molecule type" value="Genomic_DNA"/>
</dbReference>
<keyword evidence="2" id="KW-0413">Isomerase</keyword>
<dbReference type="InterPro" id="IPR015942">
    <property type="entry name" value="Asp/Glu/hydantoin_racemase"/>
</dbReference>
<name>A0ABU9SVH9_9ALTE</name>
<evidence type="ECO:0000313" key="4">
    <source>
        <dbReference type="Proteomes" id="UP001461163"/>
    </source>
</evidence>
<dbReference type="InterPro" id="IPR033134">
    <property type="entry name" value="Asp/Glu_racemase_AS_2"/>
</dbReference>
<sequence length="232" mass="25585">MKKIGMLGGMSWESTAQYYELINRELNRRLGCLHSARIVLNSVDFHDIELLQKAAEWGELADILSEDALSLELAGADFIVICTNTMHKVEPDIAAAVTIPVLHIADATGQVLKTDNIRRVGLLGTAFTMEQDFYKSRLATKFGIDVVIPNAEDRSLIHNVIYDELCKGVINDKSRQGYLKVIDRLHAEGCEGVILGCTEIPLLVNQSHTDIVLYDTTKIHALAAVALALAKE</sequence>
<dbReference type="Pfam" id="PF01177">
    <property type="entry name" value="Asp_Glu_race"/>
    <property type="match status" value="1"/>
</dbReference>
<organism evidence="3 4">
    <name type="scientific">Paraglaciecola mesophila</name>
    <dbReference type="NCBI Taxonomy" id="197222"/>
    <lineage>
        <taxon>Bacteria</taxon>
        <taxon>Pseudomonadati</taxon>
        <taxon>Pseudomonadota</taxon>
        <taxon>Gammaproteobacteria</taxon>
        <taxon>Alteromonadales</taxon>
        <taxon>Alteromonadaceae</taxon>
        <taxon>Paraglaciecola</taxon>
    </lineage>
</organism>
<gene>
    <name evidence="3" type="ORF">WNY77_10835</name>
</gene>
<dbReference type="PANTHER" id="PTHR21198:SF7">
    <property type="entry name" value="ASPARTATE-GLUTAMATE RACEMASE FAMILY"/>
    <property type="match status" value="1"/>
</dbReference>
<evidence type="ECO:0000256" key="1">
    <source>
        <dbReference type="ARBA" id="ARBA00007847"/>
    </source>
</evidence>
<dbReference type="Proteomes" id="UP001461163">
    <property type="component" value="Unassembled WGS sequence"/>
</dbReference>
<dbReference type="InterPro" id="IPR018187">
    <property type="entry name" value="Asp/Glu_racemase_AS_1"/>
</dbReference>
<dbReference type="InterPro" id="IPR004380">
    <property type="entry name" value="Asp_race"/>
</dbReference>
<protein>
    <submittedName>
        <fullName evidence="3">Aspartate/glutamate racemase family protein</fullName>
    </submittedName>
</protein>
<dbReference type="SUPFAM" id="SSF53681">
    <property type="entry name" value="Aspartate/glutamate racemase"/>
    <property type="match status" value="2"/>
</dbReference>
<accession>A0ABU9SVH9</accession>
<dbReference type="PROSITE" id="PS00924">
    <property type="entry name" value="ASP_GLU_RACEMASE_2"/>
    <property type="match status" value="1"/>
</dbReference>
<dbReference type="RefSeq" id="WP_342881710.1">
    <property type="nucleotide sequence ID" value="NZ_JBBMQS010000005.1"/>
</dbReference>